<dbReference type="InterPro" id="IPR003840">
    <property type="entry name" value="DNA_helicase_dom"/>
</dbReference>
<evidence type="ECO:0000256" key="2">
    <source>
        <dbReference type="ARBA" id="ARBA00022801"/>
    </source>
</evidence>
<keyword evidence="7" id="KW-1185">Reference proteome</keyword>
<evidence type="ECO:0000256" key="4">
    <source>
        <dbReference type="ARBA" id="ARBA00022840"/>
    </source>
</evidence>
<keyword evidence="2" id="KW-0378">Hydrolase</keyword>
<sequence>MKRRVLNSMNQVGFISEAIDTSAKRQDIESAKKLSRQKTMGLPLRLAHPAKLNRNPQSFFVPLNSKTESAAVKFDEPEVGSLTRQQIKNKLKPEGVHINDMCNWTPIEITKLEFQLVEALTLTVHKSQGATYQSVAFHIPKKYLKCNMLYVGFSRATSTQGLCIDHFPAKPLKPSSKVEHEISRLRTPSCALNPRFSSIMKDIKPLSLDDITTDYGTSIDNVILNVEIAALLYESLISDHSPILLMDKETCNKIEKKKM</sequence>
<protein>
    <submittedName>
        <fullName evidence="6">ATP-dependent DNA helicase PIF1-like</fullName>
    </submittedName>
</protein>
<dbReference type="GO" id="GO:0004386">
    <property type="term" value="F:helicase activity"/>
    <property type="evidence" value="ECO:0007669"/>
    <property type="project" value="UniProtKB-KW"/>
</dbReference>
<dbReference type="Proteomes" id="UP000478052">
    <property type="component" value="Unassembled WGS sequence"/>
</dbReference>
<evidence type="ECO:0000313" key="6">
    <source>
        <dbReference type="EMBL" id="KAF0743683.1"/>
    </source>
</evidence>
<proteinExistence type="predicted"/>
<evidence type="ECO:0000256" key="3">
    <source>
        <dbReference type="ARBA" id="ARBA00022806"/>
    </source>
</evidence>
<dbReference type="GO" id="GO:0016787">
    <property type="term" value="F:hydrolase activity"/>
    <property type="evidence" value="ECO:0007669"/>
    <property type="project" value="UniProtKB-KW"/>
</dbReference>
<name>A0A6G0XTF5_APHCR</name>
<dbReference type="AlphaFoldDB" id="A0A6G0XTF5"/>
<accession>A0A6G0XTF5</accession>
<feature type="domain" description="DNA replication helicase" evidence="5">
    <location>
        <begin position="112"/>
        <end position="175"/>
    </location>
</feature>
<keyword evidence="1" id="KW-0547">Nucleotide-binding</keyword>
<evidence type="ECO:0000313" key="7">
    <source>
        <dbReference type="Proteomes" id="UP000478052"/>
    </source>
</evidence>
<dbReference type="CDD" id="cd18809">
    <property type="entry name" value="SF1_C_RecD"/>
    <property type="match status" value="1"/>
</dbReference>
<dbReference type="Gene3D" id="3.40.50.300">
    <property type="entry name" value="P-loop containing nucleotide triphosphate hydrolases"/>
    <property type="match status" value="1"/>
</dbReference>
<dbReference type="GO" id="GO:0005524">
    <property type="term" value="F:ATP binding"/>
    <property type="evidence" value="ECO:0007669"/>
    <property type="project" value="UniProtKB-KW"/>
</dbReference>
<organism evidence="6 7">
    <name type="scientific">Aphis craccivora</name>
    <name type="common">Cowpea aphid</name>
    <dbReference type="NCBI Taxonomy" id="307492"/>
    <lineage>
        <taxon>Eukaryota</taxon>
        <taxon>Metazoa</taxon>
        <taxon>Ecdysozoa</taxon>
        <taxon>Arthropoda</taxon>
        <taxon>Hexapoda</taxon>
        <taxon>Insecta</taxon>
        <taxon>Pterygota</taxon>
        <taxon>Neoptera</taxon>
        <taxon>Paraneoptera</taxon>
        <taxon>Hemiptera</taxon>
        <taxon>Sternorrhyncha</taxon>
        <taxon>Aphidomorpha</taxon>
        <taxon>Aphidoidea</taxon>
        <taxon>Aphididae</taxon>
        <taxon>Aphidini</taxon>
        <taxon>Aphis</taxon>
        <taxon>Aphis</taxon>
    </lineage>
</organism>
<dbReference type="EMBL" id="VUJU01007554">
    <property type="protein sequence ID" value="KAF0743683.1"/>
    <property type="molecule type" value="Genomic_DNA"/>
</dbReference>
<comment type="caution">
    <text evidence="6">The sequence shown here is derived from an EMBL/GenBank/DDBJ whole genome shotgun (WGS) entry which is preliminary data.</text>
</comment>
<dbReference type="OrthoDB" id="6616634at2759"/>
<dbReference type="Pfam" id="PF02689">
    <property type="entry name" value="Herpes_Helicase"/>
    <property type="match status" value="1"/>
</dbReference>
<reference evidence="6 7" key="1">
    <citation type="submission" date="2019-08" db="EMBL/GenBank/DDBJ databases">
        <title>Whole genome of Aphis craccivora.</title>
        <authorList>
            <person name="Voronova N.V."/>
            <person name="Shulinski R.S."/>
            <person name="Bandarenka Y.V."/>
            <person name="Zhorov D.G."/>
            <person name="Warner D."/>
        </authorList>
    </citation>
    <scope>NUCLEOTIDE SEQUENCE [LARGE SCALE GENOMIC DNA]</scope>
    <source>
        <strain evidence="6">180601</strain>
        <tissue evidence="6">Whole Body</tissue>
    </source>
</reference>
<dbReference type="InterPro" id="IPR027417">
    <property type="entry name" value="P-loop_NTPase"/>
</dbReference>
<evidence type="ECO:0000259" key="5">
    <source>
        <dbReference type="Pfam" id="PF02689"/>
    </source>
</evidence>
<dbReference type="SUPFAM" id="SSF52540">
    <property type="entry name" value="P-loop containing nucleoside triphosphate hydrolases"/>
    <property type="match status" value="1"/>
</dbReference>
<keyword evidence="4" id="KW-0067">ATP-binding</keyword>
<gene>
    <name evidence="6" type="ORF">FWK35_00024464</name>
</gene>
<evidence type="ECO:0000256" key="1">
    <source>
        <dbReference type="ARBA" id="ARBA00022741"/>
    </source>
</evidence>
<keyword evidence="3 6" id="KW-0347">Helicase</keyword>